<gene>
    <name evidence="8" type="ORF">QWZ15_00790</name>
</gene>
<dbReference type="CDD" id="cd17569">
    <property type="entry name" value="REC_HupR-like"/>
    <property type="match status" value="1"/>
</dbReference>
<dbReference type="Gene3D" id="3.30.565.10">
    <property type="entry name" value="Histidine kinase-like ATPase, C-terminal domain"/>
    <property type="match status" value="1"/>
</dbReference>
<protein>
    <recommendedName>
        <fullName evidence="2">histidine kinase</fullName>
        <ecNumber evidence="2">2.7.13.3</ecNumber>
    </recommendedName>
</protein>
<dbReference type="EMBL" id="JAUFQS010000002">
    <property type="protein sequence ID" value="MDN3686349.1"/>
    <property type="molecule type" value="Genomic_DNA"/>
</dbReference>
<dbReference type="PANTHER" id="PTHR43547:SF2">
    <property type="entry name" value="HYBRID SIGNAL TRANSDUCTION HISTIDINE KINASE C"/>
    <property type="match status" value="1"/>
</dbReference>
<keyword evidence="9" id="KW-1185">Reference proteome</keyword>
<dbReference type="Proteomes" id="UP001236663">
    <property type="component" value="Unassembled WGS sequence"/>
</dbReference>
<dbReference type="InterPro" id="IPR005467">
    <property type="entry name" value="His_kinase_dom"/>
</dbReference>
<keyword evidence="8" id="KW-0808">Transferase</keyword>
<dbReference type="SMART" id="SM00388">
    <property type="entry name" value="HisKA"/>
    <property type="match status" value="1"/>
</dbReference>
<dbReference type="GO" id="GO:0016301">
    <property type="term" value="F:kinase activity"/>
    <property type="evidence" value="ECO:0007669"/>
    <property type="project" value="UniProtKB-KW"/>
</dbReference>
<dbReference type="InterPro" id="IPR011006">
    <property type="entry name" value="CheY-like_superfamily"/>
</dbReference>
<dbReference type="Pfam" id="PF02518">
    <property type="entry name" value="HATPase_c"/>
    <property type="match status" value="1"/>
</dbReference>
<dbReference type="Pfam" id="PF00072">
    <property type="entry name" value="Response_reg"/>
    <property type="match status" value="1"/>
</dbReference>
<proteinExistence type="predicted"/>
<keyword evidence="3 4" id="KW-0597">Phosphoprotein</keyword>
<dbReference type="SMART" id="SM00387">
    <property type="entry name" value="HATPase_c"/>
    <property type="match status" value="1"/>
</dbReference>
<feature type="domain" description="Histidine kinase" evidence="6">
    <location>
        <begin position="178"/>
        <end position="394"/>
    </location>
</feature>
<dbReference type="SUPFAM" id="SSF55874">
    <property type="entry name" value="ATPase domain of HSP90 chaperone/DNA topoisomerase II/histidine kinase"/>
    <property type="match status" value="1"/>
</dbReference>
<feature type="domain" description="Response regulatory" evidence="7">
    <location>
        <begin position="17"/>
        <end position="131"/>
    </location>
</feature>
<evidence type="ECO:0000256" key="3">
    <source>
        <dbReference type="ARBA" id="ARBA00022553"/>
    </source>
</evidence>
<keyword evidence="5" id="KW-0175">Coiled coil</keyword>
<evidence type="ECO:0000256" key="1">
    <source>
        <dbReference type="ARBA" id="ARBA00000085"/>
    </source>
</evidence>
<dbReference type="CDD" id="cd00082">
    <property type="entry name" value="HisKA"/>
    <property type="match status" value="1"/>
</dbReference>
<feature type="coiled-coil region" evidence="5">
    <location>
        <begin position="133"/>
        <end position="171"/>
    </location>
</feature>
<dbReference type="Gene3D" id="1.10.287.130">
    <property type="match status" value="1"/>
</dbReference>
<reference evidence="9" key="1">
    <citation type="journal article" date="2019" name="Int. J. Syst. Evol. Microbiol.">
        <title>The Global Catalogue of Microorganisms (GCM) 10K type strain sequencing project: providing services to taxonomists for standard genome sequencing and annotation.</title>
        <authorList>
            <consortium name="The Broad Institute Genomics Platform"/>
            <consortium name="The Broad Institute Genome Sequencing Center for Infectious Disease"/>
            <person name="Wu L."/>
            <person name="Ma J."/>
        </authorList>
    </citation>
    <scope>NUCLEOTIDE SEQUENCE [LARGE SCALE GENOMIC DNA]</scope>
    <source>
        <strain evidence="9">CECT 7706</strain>
    </source>
</reference>
<evidence type="ECO:0000256" key="2">
    <source>
        <dbReference type="ARBA" id="ARBA00012438"/>
    </source>
</evidence>
<evidence type="ECO:0000313" key="8">
    <source>
        <dbReference type="EMBL" id="MDN3686349.1"/>
    </source>
</evidence>
<dbReference type="PANTHER" id="PTHR43547">
    <property type="entry name" value="TWO-COMPONENT HISTIDINE KINASE"/>
    <property type="match status" value="1"/>
</dbReference>
<sequence length="397" mass="45274">MNEHSTEIDKNSDKDNNLLIIDDEPSILSSLRRQFRRNYQVHIANNGKEGLELMKIQSIQVIISDQRMPGMNGSAFFDEVKNDYPEATRLLLTGYADIQSVIEAINEGNIFRYITKPWDPVELDTIVREAFERHKLIVRNKELVKQLQEANKDLENRVKARTIELTKLNKEKDHMIGMVAHDLRGPLGTIKMCHDVIAEDSTDTATRKEFLKLIDELAEKSLRLIDDLLDVSAIETGQLVLEKKVVPLKGFLDKVIRLNRRSAEKKEIRLELQFDGPDSWTFDPQRVEQVLDNLLSNAIKYSHKDTTVRLVVELEEGQLYFRVFDQGQGIREGDMDKLFSAFQKTSTLPTGSEKSNGLGLSICKRIVALHGGIIQAQSIFGEGSCFSFYLPEDNRAI</sequence>
<evidence type="ECO:0000259" key="6">
    <source>
        <dbReference type="PROSITE" id="PS50109"/>
    </source>
</evidence>
<evidence type="ECO:0000256" key="4">
    <source>
        <dbReference type="PROSITE-ProRule" id="PRU00169"/>
    </source>
</evidence>
<evidence type="ECO:0000259" key="7">
    <source>
        <dbReference type="PROSITE" id="PS50110"/>
    </source>
</evidence>
<dbReference type="InterPro" id="IPR036890">
    <property type="entry name" value="HATPase_C_sf"/>
</dbReference>
<dbReference type="RefSeq" id="WP_163386933.1">
    <property type="nucleotide sequence ID" value="NZ_JAUFQS010000002.1"/>
</dbReference>
<dbReference type="InterPro" id="IPR003594">
    <property type="entry name" value="HATPase_dom"/>
</dbReference>
<dbReference type="InterPro" id="IPR001789">
    <property type="entry name" value="Sig_transdc_resp-reg_receiver"/>
</dbReference>
<comment type="catalytic activity">
    <reaction evidence="1">
        <text>ATP + protein L-histidine = ADP + protein N-phospho-L-histidine.</text>
        <dbReference type="EC" id="2.7.13.3"/>
    </reaction>
</comment>
<dbReference type="InterPro" id="IPR003661">
    <property type="entry name" value="HisK_dim/P_dom"/>
</dbReference>
<dbReference type="Pfam" id="PF00512">
    <property type="entry name" value="HisKA"/>
    <property type="match status" value="1"/>
</dbReference>
<dbReference type="PROSITE" id="PS50110">
    <property type="entry name" value="RESPONSE_REGULATORY"/>
    <property type="match status" value="1"/>
</dbReference>
<dbReference type="InterPro" id="IPR004358">
    <property type="entry name" value="Sig_transdc_His_kin-like_C"/>
</dbReference>
<dbReference type="Gene3D" id="3.40.50.2300">
    <property type="match status" value="1"/>
</dbReference>
<dbReference type="PROSITE" id="PS50109">
    <property type="entry name" value="HIS_KIN"/>
    <property type="match status" value="1"/>
</dbReference>
<organism evidence="8 9">
    <name type="scientific">Cyclobacterium jeungdonense</name>
    <dbReference type="NCBI Taxonomy" id="708087"/>
    <lineage>
        <taxon>Bacteria</taxon>
        <taxon>Pseudomonadati</taxon>
        <taxon>Bacteroidota</taxon>
        <taxon>Cytophagia</taxon>
        <taxon>Cytophagales</taxon>
        <taxon>Cyclobacteriaceae</taxon>
        <taxon>Cyclobacterium</taxon>
    </lineage>
</organism>
<dbReference type="PRINTS" id="PR00344">
    <property type="entry name" value="BCTRLSENSOR"/>
</dbReference>
<dbReference type="CDD" id="cd00075">
    <property type="entry name" value="HATPase"/>
    <property type="match status" value="1"/>
</dbReference>
<name>A0ABT8C0P4_9BACT</name>
<keyword evidence="8" id="KW-0418">Kinase</keyword>
<feature type="modified residue" description="4-aspartylphosphate" evidence="4">
    <location>
        <position position="65"/>
    </location>
</feature>
<dbReference type="EC" id="2.7.13.3" evidence="2"/>
<dbReference type="SMART" id="SM00448">
    <property type="entry name" value="REC"/>
    <property type="match status" value="1"/>
</dbReference>
<dbReference type="SUPFAM" id="SSF52172">
    <property type="entry name" value="CheY-like"/>
    <property type="match status" value="1"/>
</dbReference>
<accession>A0ABT8C0P4</accession>
<comment type="caution">
    <text evidence="8">The sequence shown here is derived from an EMBL/GenBank/DDBJ whole genome shotgun (WGS) entry which is preliminary data.</text>
</comment>
<evidence type="ECO:0000313" key="9">
    <source>
        <dbReference type="Proteomes" id="UP001236663"/>
    </source>
</evidence>
<evidence type="ECO:0000256" key="5">
    <source>
        <dbReference type="SAM" id="Coils"/>
    </source>
</evidence>